<evidence type="ECO:0000256" key="1">
    <source>
        <dbReference type="SAM" id="MobiDB-lite"/>
    </source>
</evidence>
<dbReference type="EMBL" id="UINC01185439">
    <property type="protein sequence ID" value="SVD97144.1"/>
    <property type="molecule type" value="Genomic_DNA"/>
</dbReference>
<dbReference type="GO" id="GO:0005634">
    <property type="term" value="C:nucleus"/>
    <property type="evidence" value="ECO:0007669"/>
    <property type="project" value="TreeGrafter"/>
</dbReference>
<dbReference type="GO" id="GO:0005829">
    <property type="term" value="C:cytosol"/>
    <property type="evidence" value="ECO:0007669"/>
    <property type="project" value="TreeGrafter"/>
</dbReference>
<dbReference type="GO" id="GO:0031267">
    <property type="term" value="F:small GTPase binding"/>
    <property type="evidence" value="ECO:0007669"/>
    <property type="project" value="TreeGrafter"/>
</dbReference>
<proteinExistence type="predicted"/>
<dbReference type="PANTHER" id="PTHR24113">
    <property type="entry name" value="RAN GTPASE-ACTIVATING PROTEIN 1"/>
    <property type="match status" value="1"/>
</dbReference>
<dbReference type="SUPFAM" id="SSF52047">
    <property type="entry name" value="RNI-like"/>
    <property type="match status" value="1"/>
</dbReference>
<dbReference type="GO" id="GO:0048471">
    <property type="term" value="C:perinuclear region of cytoplasm"/>
    <property type="evidence" value="ECO:0007669"/>
    <property type="project" value="TreeGrafter"/>
</dbReference>
<dbReference type="Gene3D" id="3.80.10.10">
    <property type="entry name" value="Ribonuclease Inhibitor"/>
    <property type="match status" value="2"/>
</dbReference>
<evidence type="ECO:0000313" key="2">
    <source>
        <dbReference type="EMBL" id="SVD97144.1"/>
    </source>
</evidence>
<dbReference type="GO" id="GO:0005096">
    <property type="term" value="F:GTPase activator activity"/>
    <property type="evidence" value="ECO:0007669"/>
    <property type="project" value="InterPro"/>
</dbReference>
<dbReference type="InterPro" id="IPR001611">
    <property type="entry name" value="Leu-rich_rpt"/>
</dbReference>
<protein>
    <submittedName>
        <fullName evidence="2">Uncharacterized protein</fullName>
    </submittedName>
</protein>
<name>A0A382ZNU6_9ZZZZ</name>
<feature type="non-terminal residue" evidence="2">
    <location>
        <position position="201"/>
    </location>
</feature>
<dbReference type="PANTHER" id="PTHR24113:SF15">
    <property type="entry name" value="NACHT DOMAIN-CONTAINING PROTEIN"/>
    <property type="match status" value="1"/>
</dbReference>
<dbReference type="InterPro" id="IPR027038">
    <property type="entry name" value="RanGap"/>
</dbReference>
<feature type="region of interest" description="Disordered" evidence="1">
    <location>
        <begin position="22"/>
        <end position="74"/>
    </location>
</feature>
<reference evidence="2" key="1">
    <citation type="submission" date="2018-05" db="EMBL/GenBank/DDBJ databases">
        <authorList>
            <person name="Lanie J.A."/>
            <person name="Ng W.-L."/>
            <person name="Kazmierczak K.M."/>
            <person name="Andrzejewski T.M."/>
            <person name="Davidsen T.M."/>
            <person name="Wayne K.J."/>
            <person name="Tettelin H."/>
            <person name="Glass J.I."/>
            <person name="Rusch D."/>
            <person name="Podicherti R."/>
            <person name="Tsui H.-C.T."/>
            <person name="Winkler M.E."/>
        </authorList>
    </citation>
    <scope>NUCLEOTIDE SEQUENCE</scope>
</reference>
<dbReference type="GO" id="GO:0006913">
    <property type="term" value="P:nucleocytoplasmic transport"/>
    <property type="evidence" value="ECO:0007669"/>
    <property type="project" value="TreeGrafter"/>
</dbReference>
<dbReference type="InterPro" id="IPR032675">
    <property type="entry name" value="LRR_dom_sf"/>
</dbReference>
<gene>
    <name evidence="2" type="ORF">METZ01_LOCUS449998</name>
</gene>
<dbReference type="AlphaFoldDB" id="A0A382ZNU6"/>
<sequence>MKQFLKIATLVAITAFMTQSVSGYDPSKHQRDSGGKRGDGKGQHHGYGRPKGPPADIPAHIKERTSPDGKGINLNNSQVGVKGIAIMAEIPELKNVVSMALKSNKLGDEGVKIMTQSDTFRHLEFLSLWDNGISAAGAAMLARGANFNNLKELNLFKNHLGDEGVMLLVDSTNIVHLTSLDLGSNKISDEGAIAIASSPYL</sequence>
<dbReference type="Pfam" id="PF13516">
    <property type="entry name" value="LRR_6"/>
    <property type="match status" value="3"/>
</dbReference>
<accession>A0A382ZNU6</accession>
<organism evidence="2">
    <name type="scientific">marine metagenome</name>
    <dbReference type="NCBI Taxonomy" id="408172"/>
    <lineage>
        <taxon>unclassified sequences</taxon>
        <taxon>metagenomes</taxon>
        <taxon>ecological metagenomes</taxon>
    </lineage>
</organism>
<feature type="compositionally biased region" description="Basic and acidic residues" evidence="1">
    <location>
        <begin position="26"/>
        <end position="42"/>
    </location>
</feature>